<gene>
    <name evidence="2" type="ORF">X777_15939</name>
</gene>
<keyword evidence="3" id="KW-1185">Reference proteome</keyword>
<evidence type="ECO:0000256" key="1">
    <source>
        <dbReference type="SAM" id="MobiDB-lite"/>
    </source>
</evidence>
<sequence length="133" mass="15017">MCMCVCVWTRSRTHAQSAQLGPVDLTTGNRPAYTRMSLYTRVHTQPRPVPLPSALEAAVVDSFDRIKSALPPLISYQRLGNERNAFVPRRAAPIRSILILPDYTRRYAKPHTRVSTPREPVVPLNLNGRNELN</sequence>
<dbReference type="AlphaFoldDB" id="A0A026WTA4"/>
<evidence type="ECO:0000313" key="2">
    <source>
        <dbReference type="EMBL" id="EZA59295.1"/>
    </source>
</evidence>
<accession>A0A026WTA4</accession>
<feature type="region of interest" description="Disordered" evidence="1">
    <location>
        <begin position="111"/>
        <end position="133"/>
    </location>
</feature>
<dbReference type="EMBL" id="KK107109">
    <property type="protein sequence ID" value="EZA59295.1"/>
    <property type="molecule type" value="Genomic_DNA"/>
</dbReference>
<name>A0A026WTA4_OOCBI</name>
<proteinExistence type="predicted"/>
<protein>
    <submittedName>
        <fullName evidence="2">Uncharacterized protein</fullName>
    </submittedName>
</protein>
<dbReference type="Proteomes" id="UP000053097">
    <property type="component" value="Unassembled WGS sequence"/>
</dbReference>
<organism evidence="2 3">
    <name type="scientific">Ooceraea biroi</name>
    <name type="common">Clonal raider ant</name>
    <name type="synonym">Cerapachys biroi</name>
    <dbReference type="NCBI Taxonomy" id="2015173"/>
    <lineage>
        <taxon>Eukaryota</taxon>
        <taxon>Metazoa</taxon>
        <taxon>Ecdysozoa</taxon>
        <taxon>Arthropoda</taxon>
        <taxon>Hexapoda</taxon>
        <taxon>Insecta</taxon>
        <taxon>Pterygota</taxon>
        <taxon>Neoptera</taxon>
        <taxon>Endopterygota</taxon>
        <taxon>Hymenoptera</taxon>
        <taxon>Apocrita</taxon>
        <taxon>Aculeata</taxon>
        <taxon>Formicoidea</taxon>
        <taxon>Formicidae</taxon>
        <taxon>Dorylinae</taxon>
        <taxon>Ooceraea</taxon>
    </lineage>
</organism>
<reference evidence="2 3" key="1">
    <citation type="journal article" date="2014" name="Curr. Biol.">
        <title>The genome of the clonal raider ant Cerapachys biroi.</title>
        <authorList>
            <person name="Oxley P.R."/>
            <person name="Ji L."/>
            <person name="Fetter-Pruneda I."/>
            <person name="McKenzie S.K."/>
            <person name="Li C."/>
            <person name="Hu H."/>
            <person name="Zhang G."/>
            <person name="Kronauer D.J."/>
        </authorList>
    </citation>
    <scope>NUCLEOTIDE SEQUENCE [LARGE SCALE GENOMIC DNA]</scope>
</reference>
<evidence type="ECO:0000313" key="3">
    <source>
        <dbReference type="Proteomes" id="UP000053097"/>
    </source>
</evidence>